<evidence type="ECO:0000256" key="6">
    <source>
        <dbReference type="ARBA" id="ARBA00022771"/>
    </source>
</evidence>
<dbReference type="GO" id="GO:0061630">
    <property type="term" value="F:ubiquitin protein ligase activity"/>
    <property type="evidence" value="ECO:0007669"/>
    <property type="project" value="UniProtKB-EC"/>
</dbReference>
<dbReference type="GO" id="GO:0008270">
    <property type="term" value="F:zinc ion binding"/>
    <property type="evidence" value="ECO:0007669"/>
    <property type="project" value="UniProtKB-KW"/>
</dbReference>
<dbReference type="PANTHER" id="PTHR11685">
    <property type="entry name" value="RBR FAMILY RING FINGER AND IBR DOMAIN-CONTAINING"/>
    <property type="match status" value="1"/>
</dbReference>
<dbReference type="SMART" id="SM00647">
    <property type="entry name" value="IBR"/>
    <property type="match status" value="1"/>
</dbReference>
<dbReference type="Gene3D" id="3.30.40.10">
    <property type="entry name" value="Zinc/RING finger domain, C3HC4 (zinc finger)"/>
    <property type="match status" value="1"/>
</dbReference>
<evidence type="ECO:0000256" key="5">
    <source>
        <dbReference type="ARBA" id="ARBA00022737"/>
    </source>
</evidence>
<evidence type="ECO:0000256" key="4">
    <source>
        <dbReference type="ARBA" id="ARBA00022723"/>
    </source>
</evidence>
<keyword evidence="3" id="KW-0808">Transferase</keyword>
<evidence type="ECO:0000313" key="11">
    <source>
        <dbReference type="EMBL" id="KAF2493621.1"/>
    </source>
</evidence>
<protein>
    <recommendedName>
        <fullName evidence="2">RBR-type E3 ubiquitin transferase</fullName>
        <ecNumber evidence="2">2.3.2.31</ecNumber>
    </recommendedName>
</protein>
<dbReference type="CDD" id="cd20336">
    <property type="entry name" value="Rcat_RBR"/>
    <property type="match status" value="1"/>
</dbReference>
<keyword evidence="8" id="KW-0862">Zinc</keyword>
<dbReference type="InterPro" id="IPR031127">
    <property type="entry name" value="E3_UB_ligase_RBR"/>
</dbReference>
<evidence type="ECO:0000256" key="3">
    <source>
        <dbReference type="ARBA" id="ARBA00022679"/>
    </source>
</evidence>
<dbReference type="EMBL" id="MU004192">
    <property type="protein sequence ID" value="KAF2493621.1"/>
    <property type="molecule type" value="Genomic_DNA"/>
</dbReference>
<evidence type="ECO:0000256" key="7">
    <source>
        <dbReference type="ARBA" id="ARBA00022786"/>
    </source>
</evidence>
<evidence type="ECO:0000256" key="2">
    <source>
        <dbReference type="ARBA" id="ARBA00012251"/>
    </source>
</evidence>
<dbReference type="CDD" id="cd20335">
    <property type="entry name" value="BRcat_RBR"/>
    <property type="match status" value="1"/>
</dbReference>
<feature type="compositionally biased region" description="Basic and acidic residues" evidence="9">
    <location>
        <begin position="10"/>
        <end position="34"/>
    </location>
</feature>
<dbReference type="OrthoDB" id="1431934at2759"/>
<gene>
    <name evidence="11" type="ORF">BU16DRAFT_513666</name>
</gene>
<proteinExistence type="predicted"/>
<dbReference type="AlphaFoldDB" id="A0A6A6QML5"/>
<dbReference type="InterPro" id="IPR002867">
    <property type="entry name" value="IBR_dom"/>
</dbReference>
<evidence type="ECO:0000256" key="1">
    <source>
        <dbReference type="ARBA" id="ARBA00001798"/>
    </source>
</evidence>
<dbReference type="EC" id="2.3.2.31" evidence="2"/>
<keyword evidence="12" id="KW-1185">Reference proteome</keyword>
<comment type="catalytic activity">
    <reaction evidence="1">
        <text>[E2 ubiquitin-conjugating enzyme]-S-ubiquitinyl-L-cysteine + [acceptor protein]-L-lysine = [E2 ubiquitin-conjugating enzyme]-L-cysteine + [acceptor protein]-N(6)-ubiquitinyl-L-lysine.</text>
        <dbReference type="EC" id="2.3.2.31"/>
    </reaction>
</comment>
<feature type="domain" description="RING-type" evidence="10">
    <location>
        <begin position="145"/>
        <end position="371"/>
    </location>
</feature>
<reference evidence="11" key="1">
    <citation type="journal article" date="2020" name="Stud. Mycol.">
        <title>101 Dothideomycetes genomes: a test case for predicting lifestyles and emergence of pathogens.</title>
        <authorList>
            <person name="Haridas S."/>
            <person name="Albert R."/>
            <person name="Binder M."/>
            <person name="Bloem J."/>
            <person name="Labutti K."/>
            <person name="Salamov A."/>
            <person name="Andreopoulos B."/>
            <person name="Baker S."/>
            <person name="Barry K."/>
            <person name="Bills G."/>
            <person name="Bluhm B."/>
            <person name="Cannon C."/>
            <person name="Castanera R."/>
            <person name="Culley D."/>
            <person name="Daum C."/>
            <person name="Ezra D."/>
            <person name="Gonzalez J."/>
            <person name="Henrissat B."/>
            <person name="Kuo A."/>
            <person name="Liang C."/>
            <person name="Lipzen A."/>
            <person name="Lutzoni F."/>
            <person name="Magnuson J."/>
            <person name="Mondo S."/>
            <person name="Nolan M."/>
            <person name="Ohm R."/>
            <person name="Pangilinan J."/>
            <person name="Park H.-J."/>
            <person name="Ramirez L."/>
            <person name="Alfaro M."/>
            <person name="Sun H."/>
            <person name="Tritt A."/>
            <person name="Yoshinaga Y."/>
            <person name="Zwiers L.-H."/>
            <person name="Turgeon B."/>
            <person name="Goodwin S."/>
            <person name="Spatafora J."/>
            <person name="Crous P."/>
            <person name="Grigoriev I."/>
        </authorList>
    </citation>
    <scope>NUCLEOTIDE SEQUENCE</scope>
    <source>
        <strain evidence="11">CBS 269.34</strain>
    </source>
</reference>
<keyword evidence="6" id="KW-0863">Zinc-finger</keyword>
<name>A0A6A6QML5_9PEZI</name>
<dbReference type="SMART" id="SM00184">
    <property type="entry name" value="RING"/>
    <property type="match status" value="2"/>
</dbReference>
<organism evidence="11 12">
    <name type="scientific">Lophium mytilinum</name>
    <dbReference type="NCBI Taxonomy" id="390894"/>
    <lineage>
        <taxon>Eukaryota</taxon>
        <taxon>Fungi</taxon>
        <taxon>Dikarya</taxon>
        <taxon>Ascomycota</taxon>
        <taxon>Pezizomycotina</taxon>
        <taxon>Dothideomycetes</taxon>
        <taxon>Pleosporomycetidae</taxon>
        <taxon>Mytilinidiales</taxon>
        <taxon>Mytilinidiaceae</taxon>
        <taxon>Lophium</taxon>
    </lineage>
</organism>
<sequence length="451" mass="50724">MANRLSSFDESLRSPAPDDKDFPEIPEEIHRNPKPELPNSRIKRNPRPASKTPKLREPSSLSARYSDLRRDSPSEPADESSSHSTRGRLDRKPTNKIESAPRAVDLNESALNRYTPVDPHQLRDSPLFRQPDGLPSFEQWKKPRPARDCALCGELHLTGDLPSLTNCNHHPKVCRDCYCVWLESELNSKGWRQIKCPEVGCKEFLNHAEMQQYASPEVFARFDALSILDSVQDNRNIRWCRNPDCKSGQKIEPDACSHLSRCIACGFESYTFLGEGPHEGETSREFDLRTRIENEKSQTASEASASAISQGVKKCPGQNCGWNVEKLEGDDHMTCSKCRHEFCWNCLAGYQAIRNKGSSEHATNCAHHPNQRHAIDDGAVANRKAPAEAEVQDTANKASTKIQPSTLKVWKETLGNQPSESPQRRSTRKKGGFPCLHSGCGRAFDRLRDLQ</sequence>
<keyword evidence="5" id="KW-0677">Repeat</keyword>
<dbReference type="PROSITE" id="PS51873">
    <property type="entry name" value="TRIAD"/>
    <property type="match status" value="1"/>
</dbReference>
<feature type="region of interest" description="Disordered" evidence="9">
    <location>
        <begin position="1"/>
        <end position="128"/>
    </location>
</feature>
<dbReference type="Pfam" id="PF01485">
    <property type="entry name" value="IBR"/>
    <property type="match status" value="2"/>
</dbReference>
<evidence type="ECO:0000313" key="12">
    <source>
        <dbReference type="Proteomes" id="UP000799750"/>
    </source>
</evidence>
<dbReference type="InterPro" id="IPR013083">
    <property type="entry name" value="Znf_RING/FYVE/PHD"/>
</dbReference>
<keyword evidence="4" id="KW-0479">Metal-binding</keyword>
<dbReference type="InterPro" id="IPR044066">
    <property type="entry name" value="TRIAD_supradom"/>
</dbReference>
<dbReference type="GO" id="GO:0016567">
    <property type="term" value="P:protein ubiquitination"/>
    <property type="evidence" value="ECO:0007669"/>
    <property type="project" value="InterPro"/>
</dbReference>
<feature type="region of interest" description="Disordered" evidence="9">
    <location>
        <begin position="414"/>
        <end position="433"/>
    </location>
</feature>
<dbReference type="SUPFAM" id="SSF57850">
    <property type="entry name" value="RING/U-box"/>
    <property type="match status" value="2"/>
</dbReference>
<evidence type="ECO:0000256" key="9">
    <source>
        <dbReference type="SAM" id="MobiDB-lite"/>
    </source>
</evidence>
<evidence type="ECO:0000259" key="10">
    <source>
        <dbReference type="PROSITE" id="PS51873"/>
    </source>
</evidence>
<accession>A0A6A6QML5</accession>
<dbReference type="Proteomes" id="UP000799750">
    <property type="component" value="Unassembled WGS sequence"/>
</dbReference>
<evidence type="ECO:0000256" key="8">
    <source>
        <dbReference type="ARBA" id="ARBA00022833"/>
    </source>
</evidence>
<dbReference type="InterPro" id="IPR001841">
    <property type="entry name" value="Znf_RING"/>
</dbReference>
<keyword evidence="7" id="KW-0833">Ubl conjugation pathway</keyword>
<dbReference type="Gene3D" id="1.20.120.1750">
    <property type="match status" value="1"/>
</dbReference>